<evidence type="ECO:0000259" key="7">
    <source>
        <dbReference type="PROSITE" id="PS50102"/>
    </source>
</evidence>
<dbReference type="InterPro" id="IPR035979">
    <property type="entry name" value="RBD_domain_sf"/>
</dbReference>
<feature type="region of interest" description="Disordered" evidence="6">
    <location>
        <begin position="462"/>
        <end position="481"/>
    </location>
</feature>
<feature type="domain" description="RRM" evidence="7">
    <location>
        <begin position="227"/>
        <end position="327"/>
    </location>
</feature>
<proteinExistence type="predicted"/>
<dbReference type="Proteomes" id="UP000694541">
    <property type="component" value="Unplaced"/>
</dbReference>
<dbReference type="SMART" id="SM00360">
    <property type="entry name" value="RRM"/>
    <property type="match status" value="2"/>
</dbReference>
<evidence type="ECO:0000256" key="5">
    <source>
        <dbReference type="PROSITE-ProRule" id="PRU00176"/>
    </source>
</evidence>
<dbReference type="Ensembl" id="ENSANIT00000020344.1">
    <property type="protein sequence ID" value="ENSANIP00000019678.1"/>
    <property type="gene ID" value="ENSANIG00000013427.1"/>
</dbReference>
<dbReference type="Pfam" id="PF00076">
    <property type="entry name" value="RRM_1"/>
    <property type="match status" value="2"/>
</dbReference>
<reference evidence="8" key="2">
    <citation type="submission" date="2025-09" db="UniProtKB">
        <authorList>
            <consortium name="Ensembl"/>
        </authorList>
    </citation>
    <scope>IDENTIFICATION</scope>
</reference>
<organism evidence="8 9">
    <name type="scientific">Accipiter nisus</name>
    <name type="common">Eurasian sparrowhawk</name>
    <dbReference type="NCBI Taxonomy" id="211598"/>
    <lineage>
        <taxon>Eukaryota</taxon>
        <taxon>Metazoa</taxon>
        <taxon>Chordata</taxon>
        <taxon>Craniata</taxon>
        <taxon>Vertebrata</taxon>
        <taxon>Euteleostomi</taxon>
        <taxon>Archelosauria</taxon>
        <taxon>Archosauria</taxon>
        <taxon>Dinosauria</taxon>
        <taxon>Saurischia</taxon>
        <taxon>Theropoda</taxon>
        <taxon>Coelurosauria</taxon>
        <taxon>Aves</taxon>
        <taxon>Neognathae</taxon>
        <taxon>Neoaves</taxon>
        <taxon>Telluraves</taxon>
        <taxon>Accipitrimorphae</taxon>
        <taxon>Accipitriformes</taxon>
        <taxon>Accipitridae</taxon>
        <taxon>Accipitrinae</taxon>
        <taxon>Accipiter</taxon>
    </lineage>
</organism>
<feature type="domain" description="RRM" evidence="7">
    <location>
        <begin position="85"/>
        <end position="159"/>
    </location>
</feature>
<feature type="compositionally biased region" description="Pro residues" evidence="6">
    <location>
        <begin position="1"/>
        <end position="10"/>
    </location>
</feature>
<dbReference type="AlphaFoldDB" id="A0A8B9N9K5"/>
<dbReference type="GO" id="GO:0005730">
    <property type="term" value="C:nucleolus"/>
    <property type="evidence" value="ECO:0007669"/>
    <property type="project" value="TreeGrafter"/>
</dbReference>
<protein>
    <recommendedName>
        <fullName evidence="7">RRM domain-containing protein</fullName>
    </recommendedName>
</protein>
<feature type="region of interest" description="Disordered" evidence="6">
    <location>
        <begin position="1"/>
        <end position="84"/>
    </location>
</feature>
<dbReference type="CDD" id="cd12415">
    <property type="entry name" value="RRM3_RBM28_like"/>
    <property type="match status" value="1"/>
</dbReference>
<comment type="subcellular location">
    <subcellularLocation>
        <location evidence="1">Nucleus</location>
    </subcellularLocation>
</comment>
<dbReference type="InterPro" id="IPR051945">
    <property type="entry name" value="RRM_MRD1_RNA_proc_ribogen"/>
</dbReference>
<feature type="region of interest" description="Disordered" evidence="6">
    <location>
        <begin position="340"/>
        <end position="453"/>
    </location>
</feature>
<dbReference type="Gene3D" id="3.30.70.330">
    <property type="match status" value="2"/>
</dbReference>
<dbReference type="PROSITE" id="PS50102">
    <property type="entry name" value="RRM"/>
    <property type="match status" value="2"/>
</dbReference>
<dbReference type="SUPFAM" id="SSF54928">
    <property type="entry name" value="RNA-binding domain, RBD"/>
    <property type="match status" value="2"/>
</dbReference>
<dbReference type="InterPro" id="IPR000504">
    <property type="entry name" value="RRM_dom"/>
</dbReference>
<evidence type="ECO:0000313" key="8">
    <source>
        <dbReference type="Ensembl" id="ENSANIP00000019678.1"/>
    </source>
</evidence>
<evidence type="ECO:0000256" key="2">
    <source>
        <dbReference type="ARBA" id="ARBA00022737"/>
    </source>
</evidence>
<accession>A0A8B9N9K5</accession>
<sequence>MEPCPVPPPLLGAAVGPGQLCPGSCSSGKGTAATDSSEEEEYEEEDDDEGGSEDDSDSFVVAEGDAPKKQQGKGRQPPSDVGEGRTVFIRNLSFDTEEEALGEVLQQFGDLKYVRVVLHPDTEHSKGNLALSTTPSSVLSQGGGLRLDGRLLRIDPAVSREEAHKLRGQKAKKPTGTRNLYLAREGLIRAGTKAAEGVSDADMAKRARFEELKYQKLRDQNIFVSRTRLCIHNLPKAVDSARLRRLLLQVVSGGKAMHIKECRVMRELRGKGQSLGYAFVEFGEHEQALAALRSINNNPRLFGAQKRPIVEFSLEDRRKLKLKEQRAQHSLVGARCVCVSPPLPAGPPKKHQGRKKPLSKAPLGHPAPTMPWSGFRTEAQVERVELPDGTTRKKVLALPSHRGPKIRYGRDKGKVKPLPKQPKAKVQRRKEKRKVAPTQAQRRRREGGGAEARFSELVERYKRKILGSDPPAPKRSKWFES</sequence>
<dbReference type="FunFam" id="3.30.70.330:FF:000182">
    <property type="entry name" value="RNA-binding motif protein 28"/>
    <property type="match status" value="1"/>
</dbReference>
<dbReference type="CDD" id="cd12416">
    <property type="entry name" value="RRM4_RBM28_like"/>
    <property type="match status" value="1"/>
</dbReference>
<keyword evidence="2" id="KW-0677">Repeat</keyword>
<dbReference type="InterPro" id="IPR012677">
    <property type="entry name" value="Nucleotide-bd_a/b_plait_sf"/>
</dbReference>
<feature type="compositionally biased region" description="Basic residues" evidence="6">
    <location>
        <begin position="415"/>
        <end position="445"/>
    </location>
</feature>
<evidence type="ECO:0000256" key="1">
    <source>
        <dbReference type="ARBA" id="ARBA00004123"/>
    </source>
</evidence>
<keyword evidence="9" id="KW-1185">Reference proteome</keyword>
<name>A0A8B9N9K5_9AVES</name>
<evidence type="ECO:0000256" key="6">
    <source>
        <dbReference type="SAM" id="MobiDB-lite"/>
    </source>
</evidence>
<dbReference type="GO" id="GO:0003729">
    <property type="term" value="F:mRNA binding"/>
    <property type="evidence" value="ECO:0007669"/>
    <property type="project" value="TreeGrafter"/>
</dbReference>
<evidence type="ECO:0000256" key="3">
    <source>
        <dbReference type="ARBA" id="ARBA00022884"/>
    </source>
</evidence>
<feature type="compositionally biased region" description="Acidic residues" evidence="6">
    <location>
        <begin position="36"/>
        <end position="57"/>
    </location>
</feature>
<evidence type="ECO:0000256" key="4">
    <source>
        <dbReference type="ARBA" id="ARBA00023242"/>
    </source>
</evidence>
<dbReference type="PANTHER" id="PTHR48039">
    <property type="entry name" value="RNA-BINDING MOTIF PROTEIN 14B"/>
    <property type="match status" value="1"/>
</dbReference>
<keyword evidence="3 5" id="KW-0694">RNA-binding</keyword>
<evidence type="ECO:0000313" key="9">
    <source>
        <dbReference type="Proteomes" id="UP000694541"/>
    </source>
</evidence>
<feature type="compositionally biased region" description="Basic residues" evidence="6">
    <location>
        <begin position="348"/>
        <end position="358"/>
    </location>
</feature>
<dbReference type="PANTHER" id="PTHR48039:SF5">
    <property type="entry name" value="RNA-BINDING PROTEIN 28"/>
    <property type="match status" value="1"/>
</dbReference>
<keyword evidence="4" id="KW-0539">Nucleus</keyword>
<reference evidence="8" key="1">
    <citation type="submission" date="2025-08" db="UniProtKB">
        <authorList>
            <consortium name="Ensembl"/>
        </authorList>
    </citation>
    <scope>IDENTIFICATION</scope>
</reference>